<evidence type="ECO:0000256" key="3">
    <source>
        <dbReference type="ARBA" id="ARBA00023008"/>
    </source>
</evidence>
<dbReference type="CDD" id="cd13913">
    <property type="entry name" value="ba3_CcO_II_C"/>
    <property type="match status" value="1"/>
</dbReference>
<dbReference type="PROSITE" id="PS50857">
    <property type="entry name" value="COX2_CUA"/>
    <property type="match status" value="1"/>
</dbReference>
<evidence type="ECO:0000259" key="4">
    <source>
        <dbReference type="PROSITE" id="PS50857"/>
    </source>
</evidence>
<evidence type="ECO:0000313" key="6">
    <source>
        <dbReference type="Proteomes" id="UP000653099"/>
    </source>
</evidence>
<dbReference type="PRINTS" id="PR01166">
    <property type="entry name" value="CYCOXIDASEII"/>
</dbReference>
<evidence type="ECO:0000256" key="2">
    <source>
        <dbReference type="ARBA" id="ARBA00022723"/>
    </source>
</evidence>
<dbReference type="Proteomes" id="UP000653099">
    <property type="component" value="Unassembled WGS sequence"/>
</dbReference>
<dbReference type="SUPFAM" id="SSF49503">
    <property type="entry name" value="Cupredoxins"/>
    <property type="match status" value="1"/>
</dbReference>
<feature type="domain" description="Cytochrome oxidase subunit II copper A binding" evidence="4">
    <location>
        <begin position="58"/>
        <end position="170"/>
    </location>
</feature>
<dbReference type="GO" id="GO:0004129">
    <property type="term" value="F:cytochrome-c oxidase activity"/>
    <property type="evidence" value="ECO:0007669"/>
    <property type="project" value="InterPro"/>
</dbReference>
<sequence length="170" mass="18214">MRMHIHQYEKLWLGLSLLLIVGFVATVTYGAVGTPAISMIGDDGDTLNPNAIDDHPEFGDPGVEKVGESEYAAYVVARQFMFQPDPIVVPANTTVTFYVTSADVIHGFSVVGTNANTMVIPGEVAELTVEINDPGEYGIVCHEYCGNGHHGMEGLLKVVPADEYDGGDAE</sequence>
<dbReference type="PROSITE" id="PS00078">
    <property type="entry name" value="COX2"/>
    <property type="match status" value="1"/>
</dbReference>
<dbReference type="PANTHER" id="PTHR42838">
    <property type="entry name" value="CYTOCHROME C OXIDASE SUBUNIT II"/>
    <property type="match status" value="1"/>
</dbReference>
<gene>
    <name evidence="5" type="ORF">GCM10008995_24760</name>
</gene>
<protein>
    <submittedName>
        <fullName evidence="5">Cytochrome c oxidase subunit II</fullName>
    </submittedName>
</protein>
<dbReference type="InterPro" id="IPR001505">
    <property type="entry name" value="Copper_CuA"/>
</dbReference>
<dbReference type="EMBL" id="BMOC01000018">
    <property type="protein sequence ID" value="GGJ13960.1"/>
    <property type="molecule type" value="Genomic_DNA"/>
</dbReference>
<comment type="caution">
    <text evidence="5">The sequence shown here is derived from an EMBL/GenBank/DDBJ whole genome shotgun (WGS) entry which is preliminary data.</text>
</comment>
<dbReference type="InterPro" id="IPR002429">
    <property type="entry name" value="CcO_II-like_C"/>
</dbReference>
<proteinExistence type="predicted"/>
<keyword evidence="6" id="KW-1185">Reference proteome</keyword>
<dbReference type="AlphaFoldDB" id="A0A830ED55"/>
<dbReference type="Pfam" id="PF00116">
    <property type="entry name" value="COX2"/>
    <property type="match status" value="1"/>
</dbReference>
<reference evidence="5" key="2">
    <citation type="submission" date="2020-09" db="EMBL/GenBank/DDBJ databases">
        <authorList>
            <person name="Sun Q."/>
            <person name="Ohkuma M."/>
        </authorList>
    </citation>
    <scope>NUCLEOTIDE SEQUENCE</scope>
    <source>
        <strain evidence="5">JCM 14359</strain>
    </source>
</reference>
<dbReference type="GO" id="GO:0005507">
    <property type="term" value="F:copper ion binding"/>
    <property type="evidence" value="ECO:0007669"/>
    <property type="project" value="InterPro"/>
</dbReference>
<evidence type="ECO:0000256" key="1">
    <source>
        <dbReference type="ARBA" id="ARBA00004196"/>
    </source>
</evidence>
<keyword evidence="3" id="KW-0186">Copper</keyword>
<evidence type="ECO:0000313" key="5">
    <source>
        <dbReference type="EMBL" id="GGJ13960.1"/>
    </source>
</evidence>
<comment type="subcellular location">
    <subcellularLocation>
        <location evidence="1">Cell envelope</location>
    </subcellularLocation>
</comment>
<keyword evidence="2" id="KW-0479">Metal-binding</keyword>
<dbReference type="GO" id="GO:0016020">
    <property type="term" value="C:membrane"/>
    <property type="evidence" value="ECO:0007669"/>
    <property type="project" value="InterPro"/>
</dbReference>
<dbReference type="InterPro" id="IPR034214">
    <property type="entry name" value="Ba3_CcO_II_C"/>
</dbReference>
<accession>A0A830ED55</accession>
<organism evidence="5 6">
    <name type="scientific">Halobellus salinus</name>
    <dbReference type="NCBI Taxonomy" id="931585"/>
    <lineage>
        <taxon>Archaea</taxon>
        <taxon>Methanobacteriati</taxon>
        <taxon>Methanobacteriota</taxon>
        <taxon>Stenosarchaea group</taxon>
        <taxon>Halobacteria</taxon>
        <taxon>Halobacteriales</taxon>
        <taxon>Haloferacaceae</taxon>
        <taxon>Halobellus</taxon>
    </lineage>
</organism>
<dbReference type="Gene3D" id="2.60.40.420">
    <property type="entry name" value="Cupredoxins - blue copper proteins"/>
    <property type="match status" value="1"/>
</dbReference>
<dbReference type="PANTHER" id="PTHR42838:SF2">
    <property type="entry name" value="NITROUS-OXIDE REDUCTASE"/>
    <property type="match status" value="1"/>
</dbReference>
<dbReference type="InterPro" id="IPR051403">
    <property type="entry name" value="NosZ/Cyto_c_oxidase_sub2"/>
</dbReference>
<dbReference type="InterPro" id="IPR008972">
    <property type="entry name" value="Cupredoxin"/>
</dbReference>
<reference evidence="5" key="1">
    <citation type="journal article" date="2014" name="Int. J. Syst. Evol. Microbiol.">
        <title>Complete genome sequence of Corynebacterium casei LMG S-19264T (=DSM 44701T), isolated from a smear-ripened cheese.</title>
        <authorList>
            <consortium name="US DOE Joint Genome Institute (JGI-PGF)"/>
            <person name="Walter F."/>
            <person name="Albersmeier A."/>
            <person name="Kalinowski J."/>
            <person name="Ruckert C."/>
        </authorList>
    </citation>
    <scope>NUCLEOTIDE SEQUENCE</scope>
    <source>
        <strain evidence="5">JCM 14359</strain>
    </source>
</reference>
<name>A0A830ED55_9EURY</name>